<protein>
    <submittedName>
        <fullName evidence="3">Uncharacterized protein</fullName>
    </submittedName>
</protein>
<evidence type="ECO:0000313" key="4">
    <source>
        <dbReference type="Proteomes" id="UP000003571"/>
    </source>
</evidence>
<dbReference type="eggNOG" id="ENOG503295Z">
    <property type="taxonomic scope" value="Bacteria"/>
</dbReference>
<feature type="domain" description="DUF4469" evidence="1">
    <location>
        <begin position="130"/>
        <end position="222"/>
    </location>
</feature>
<gene>
    <name evidence="3" type="ORF">TresaDRAFT_1694</name>
</gene>
<dbReference type="Pfam" id="PF14848">
    <property type="entry name" value="HU-DNA_bdg"/>
    <property type="match status" value="1"/>
</dbReference>
<evidence type="ECO:0000259" key="2">
    <source>
        <dbReference type="Pfam" id="PF14848"/>
    </source>
</evidence>
<sequence length="236" mass="25462">MIPIYLRENLLTADPDDCMAQVVPEKSQVWTQERIDAEIVKLGGVTEAALAAVRKNEAKVYADIIADGGVINSDLFSTSFSVSGVFTNMNDTFDPKRHAVNLNATAGTLLREAAKKAKVYKKEGSSTDPYITQVSDSISGDTQAVKVGSVMELLGSRLKFDKKDTEQGVFVKASDGKEYRCVPVGDPKPAKVMVMLGSDVPEGEFTVEVRTKINGSRHETANVKTGGFAKILTAVK</sequence>
<dbReference type="CDD" id="cd12843">
    <property type="entry name" value="Bvu_2165_C_like"/>
    <property type="match status" value="1"/>
</dbReference>
<proteinExistence type="predicted"/>
<reference evidence="3 4" key="1">
    <citation type="submission" date="2011-09" db="EMBL/GenBank/DDBJ databases">
        <title>The draft genome of Treponema saccharophilum DSM 2985.</title>
        <authorList>
            <consortium name="US DOE Joint Genome Institute (JGI-PGF)"/>
            <person name="Lucas S."/>
            <person name="Copeland A."/>
            <person name="Lapidus A."/>
            <person name="Glavina del Rio T."/>
            <person name="Dalin E."/>
            <person name="Tice H."/>
            <person name="Bruce D."/>
            <person name="Goodwin L."/>
            <person name="Pitluck S."/>
            <person name="Peters L."/>
            <person name="Kyrpides N."/>
            <person name="Mavromatis K."/>
            <person name="Ivanova N."/>
            <person name="Markowitz V."/>
            <person name="Cheng J.-F."/>
            <person name="Hugenholtz P."/>
            <person name="Woyke T."/>
            <person name="Wu D."/>
            <person name="Gronow S."/>
            <person name="Wellnitz S."/>
            <person name="Brambilla E."/>
            <person name="Klenk H.-P."/>
            <person name="Eisen J.A."/>
        </authorList>
    </citation>
    <scope>NUCLEOTIDE SEQUENCE [LARGE SCALE GENOMIC DNA]</scope>
    <source>
        <strain evidence="3 4">DSM 2985</strain>
    </source>
</reference>
<dbReference type="InterPro" id="IPR027824">
    <property type="entry name" value="DUF4469"/>
</dbReference>
<comment type="caution">
    <text evidence="3">The sequence shown here is derived from an EMBL/GenBank/DDBJ whole genome shotgun (WGS) entry which is preliminary data.</text>
</comment>
<feature type="domain" description="Bvu-2165-like IHF-HU-like DNA-binding" evidence="2">
    <location>
        <begin position="1"/>
        <end position="122"/>
    </location>
</feature>
<dbReference type="RefSeq" id="WP_002704221.1">
    <property type="nucleotide sequence ID" value="NZ_AGRW01000045.1"/>
</dbReference>
<organism evidence="3 4">
    <name type="scientific">Treponema saccharophilum DSM 2985</name>
    <dbReference type="NCBI Taxonomy" id="907348"/>
    <lineage>
        <taxon>Bacteria</taxon>
        <taxon>Pseudomonadati</taxon>
        <taxon>Spirochaetota</taxon>
        <taxon>Spirochaetia</taxon>
        <taxon>Spirochaetales</taxon>
        <taxon>Treponemataceae</taxon>
        <taxon>Treponema</taxon>
    </lineage>
</organism>
<dbReference type="EMBL" id="AGRW01000045">
    <property type="protein sequence ID" value="EIC01942.1"/>
    <property type="molecule type" value="Genomic_DNA"/>
</dbReference>
<dbReference type="Pfam" id="PF14734">
    <property type="entry name" value="DUF4469"/>
    <property type="match status" value="1"/>
</dbReference>
<dbReference type="OrthoDB" id="361749at2"/>
<name>H7EKN7_9SPIR</name>
<keyword evidence="4" id="KW-1185">Reference proteome</keyword>
<evidence type="ECO:0000259" key="1">
    <source>
        <dbReference type="Pfam" id="PF14734"/>
    </source>
</evidence>
<dbReference type="Proteomes" id="UP000003571">
    <property type="component" value="Unassembled WGS sequence"/>
</dbReference>
<dbReference type="Gene3D" id="2.70.50.70">
    <property type="match status" value="1"/>
</dbReference>
<evidence type="ECO:0000313" key="3">
    <source>
        <dbReference type="EMBL" id="EIC01942.1"/>
    </source>
</evidence>
<dbReference type="PATRIC" id="fig|907348.3.peg.1463"/>
<dbReference type="InterPro" id="IPR049893">
    <property type="entry name" value="Bvu_2165-like_IHF-HU-DNA_bdg"/>
</dbReference>
<accession>H7EKN7</accession>
<dbReference type="AlphaFoldDB" id="H7EKN7"/>